<gene>
    <name evidence="1" type="ORF">BN971_03406</name>
</gene>
<name>A0A0U0WBE5_MYCBE</name>
<dbReference type="AlphaFoldDB" id="A0A0U0WBE5"/>
<accession>A0A0U0WBE5</accession>
<evidence type="ECO:0000313" key="2">
    <source>
        <dbReference type="Proteomes" id="UP000198875"/>
    </source>
</evidence>
<evidence type="ECO:0000313" key="1">
    <source>
        <dbReference type="EMBL" id="CPR12113.1"/>
    </source>
</evidence>
<reference evidence="1 2" key="1">
    <citation type="submission" date="2015-03" db="EMBL/GenBank/DDBJ databases">
        <authorList>
            <person name="Murphy D."/>
        </authorList>
    </citation>
    <scope>NUCLEOTIDE SEQUENCE [LARGE SCALE GENOMIC DNA]</scope>
    <source>
        <strain evidence="1 2">DSM 44277</strain>
    </source>
</reference>
<dbReference type="RefSeq" id="WP_090350346.1">
    <property type="nucleotide sequence ID" value="NZ_CSTD01000003.1"/>
</dbReference>
<dbReference type="EMBL" id="CSTD01000003">
    <property type="protein sequence ID" value="CPR12113.1"/>
    <property type="molecule type" value="Genomic_DNA"/>
</dbReference>
<sequence>MAAKQSQHDAADSLFRAIIETLDKNRKDGTLTAAVLEELARAYASVSTSVPEQGRMG</sequence>
<organism evidence="1 2">
    <name type="scientific">Mycobacterium bohemicum DSM 44277</name>
    <dbReference type="NCBI Taxonomy" id="1236609"/>
    <lineage>
        <taxon>Bacteria</taxon>
        <taxon>Bacillati</taxon>
        <taxon>Actinomycetota</taxon>
        <taxon>Actinomycetes</taxon>
        <taxon>Mycobacteriales</taxon>
        <taxon>Mycobacteriaceae</taxon>
        <taxon>Mycobacterium</taxon>
    </lineage>
</organism>
<protein>
    <submittedName>
        <fullName evidence="1">Uncharacterized protein</fullName>
    </submittedName>
</protein>
<proteinExistence type="predicted"/>
<dbReference type="Proteomes" id="UP000198875">
    <property type="component" value="Unassembled WGS sequence"/>
</dbReference>